<protein>
    <recommendedName>
        <fullName evidence="4">Lipoprotein</fullName>
    </recommendedName>
</protein>
<keyword evidence="3" id="KW-1185">Reference proteome</keyword>
<dbReference type="InterPro" id="IPR005619">
    <property type="entry name" value="Uncharacterised_YajG"/>
</dbReference>
<sequence length="201" mass="21945">MLIKKMQRFSLISIAAASLFLTACQSPTSNTITFTPPAPTAQFNTANQNSALLNVFARDLRAQPEISSYTSGGSVIKLTASPSVSQLFQQVVQQDLNSKGFRIAPPSNANANIAVNVKDFYAKVEQGDLRYKISSNIQLEIQVQGSAGQYTKNIGATRTQEGAFSAKKPEIQKVLTETVNEVIQAIYQDQEISQAIHQYAR</sequence>
<accession>A0A2M8S3C3</accession>
<evidence type="ECO:0000313" key="2">
    <source>
        <dbReference type="EMBL" id="PJG85597.1"/>
    </source>
</evidence>
<dbReference type="OrthoDB" id="5677865at2"/>
<dbReference type="PROSITE" id="PS51257">
    <property type="entry name" value="PROKAR_LIPOPROTEIN"/>
    <property type="match status" value="1"/>
</dbReference>
<name>A0A2M8S3C3_9PAST</name>
<proteinExistence type="predicted"/>
<evidence type="ECO:0008006" key="4">
    <source>
        <dbReference type="Google" id="ProtNLM"/>
    </source>
</evidence>
<dbReference type="EMBL" id="PHHA01000009">
    <property type="protein sequence ID" value="PJG85597.1"/>
    <property type="molecule type" value="Genomic_DNA"/>
</dbReference>
<dbReference type="Proteomes" id="UP000229329">
    <property type="component" value="Unassembled WGS sequence"/>
</dbReference>
<evidence type="ECO:0000256" key="1">
    <source>
        <dbReference type="SAM" id="SignalP"/>
    </source>
</evidence>
<feature type="chain" id="PRO_5014948321" description="Lipoprotein" evidence="1">
    <location>
        <begin position="26"/>
        <end position="201"/>
    </location>
</feature>
<gene>
    <name evidence="2" type="ORF">CVP05_05370</name>
</gene>
<feature type="signal peptide" evidence="1">
    <location>
        <begin position="1"/>
        <end position="25"/>
    </location>
</feature>
<dbReference type="RefSeq" id="WP_100288553.1">
    <property type="nucleotide sequence ID" value="NZ_PHHA01000009.1"/>
</dbReference>
<evidence type="ECO:0000313" key="3">
    <source>
        <dbReference type="Proteomes" id="UP000229329"/>
    </source>
</evidence>
<keyword evidence="1" id="KW-0732">Signal</keyword>
<dbReference type="Pfam" id="PF03923">
    <property type="entry name" value="Lipoprotein_16"/>
    <property type="match status" value="1"/>
</dbReference>
<reference evidence="2 3" key="1">
    <citation type="submission" date="2017-11" db="EMBL/GenBank/DDBJ databases">
        <title>Reclassification of Bisgaard taxon 7 as Conservatibacter flavescens gen. nov., sp. nov.</title>
        <authorList>
            <person name="Christensen H."/>
        </authorList>
    </citation>
    <scope>NUCLEOTIDE SEQUENCE [LARGE SCALE GENOMIC DNA]</scope>
    <source>
        <strain evidence="2 3">7_4</strain>
    </source>
</reference>
<dbReference type="AlphaFoldDB" id="A0A2M8S3C3"/>
<comment type="caution">
    <text evidence="2">The sequence shown here is derived from an EMBL/GenBank/DDBJ whole genome shotgun (WGS) entry which is preliminary data.</text>
</comment>
<organism evidence="2 3">
    <name type="scientific">Conservatibacter flavescens</name>
    <dbReference type="NCBI Taxonomy" id="28161"/>
    <lineage>
        <taxon>Bacteria</taxon>
        <taxon>Pseudomonadati</taxon>
        <taxon>Pseudomonadota</taxon>
        <taxon>Gammaproteobacteria</taxon>
        <taxon>Pasteurellales</taxon>
        <taxon>Pasteurellaceae</taxon>
        <taxon>Conservatibacter</taxon>
    </lineage>
</organism>